<protein>
    <submittedName>
        <fullName evidence="1">HAD superfamily hydrolase-like, type 3 domain protein</fullName>
        <ecNumber evidence="1">3.1.3.18</ecNumber>
    </submittedName>
</protein>
<feature type="non-terminal residue" evidence="1">
    <location>
        <position position="1"/>
    </location>
</feature>
<dbReference type="AlphaFoldDB" id="T0YML0"/>
<comment type="caution">
    <text evidence="1">The sequence shown here is derived from an EMBL/GenBank/DDBJ whole genome shotgun (WGS) entry which is preliminary data.</text>
</comment>
<dbReference type="EC" id="3.1.3.18" evidence="1"/>
<reference evidence="1" key="1">
    <citation type="submission" date="2013-08" db="EMBL/GenBank/DDBJ databases">
        <authorList>
            <person name="Mendez C."/>
            <person name="Richter M."/>
            <person name="Ferrer M."/>
            <person name="Sanchez J."/>
        </authorList>
    </citation>
    <scope>NUCLEOTIDE SEQUENCE</scope>
</reference>
<dbReference type="GO" id="GO:0000287">
    <property type="term" value="F:magnesium ion binding"/>
    <property type="evidence" value="ECO:0007669"/>
    <property type="project" value="TreeGrafter"/>
</dbReference>
<reference evidence="1" key="2">
    <citation type="journal article" date="2014" name="ISME J.">
        <title>Microbial stratification in low pH oxic and suboxic macroscopic growths along an acid mine drainage.</title>
        <authorList>
            <person name="Mendez-Garcia C."/>
            <person name="Mesa V."/>
            <person name="Sprenger R.R."/>
            <person name="Richter M."/>
            <person name="Diez M.S."/>
            <person name="Solano J."/>
            <person name="Bargiela R."/>
            <person name="Golyshina O.V."/>
            <person name="Manteca A."/>
            <person name="Ramos J.L."/>
            <person name="Gallego J.R."/>
            <person name="Llorente I."/>
            <person name="Martins Dos Santos V.A."/>
            <person name="Jensen O.N."/>
            <person name="Pelaez A.I."/>
            <person name="Sanchez J."/>
            <person name="Ferrer M."/>
        </authorList>
    </citation>
    <scope>NUCLEOTIDE SEQUENCE</scope>
</reference>
<dbReference type="GO" id="GO:0005829">
    <property type="term" value="C:cytosol"/>
    <property type="evidence" value="ECO:0007669"/>
    <property type="project" value="TreeGrafter"/>
</dbReference>
<dbReference type="Gene3D" id="3.30.1240.10">
    <property type="match status" value="1"/>
</dbReference>
<dbReference type="InterPro" id="IPR036412">
    <property type="entry name" value="HAD-like_sf"/>
</dbReference>
<keyword evidence="1" id="KW-0378">Hydrolase</keyword>
<dbReference type="SUPFAM" id="SSF56784">
    <property type="entry name" value="HAD-like"/>
    <property type="match status" value="1"/>
</dbReference>
<dbReference type="Pfam" id="PF08282">
    <property type="entry name" value="Hydrolase_3"/>
    <property type="match status" value="1"/>
</dbReference>
<name>T0YML0_9ZZZZ</name>
<organism evidence="1">
    <name type="scientific">mine drainage metagenome</name>
    <dbReference type="NCBI Taxonomy" id="410659"/>
    <lineage>
        <taxon>unclassified sequences</taxon>
        <taxon>metagenomes</taxon>
        <taxon>ecological metagenomes</taxon>
    </lineage>
</organism>
<gene>
    <name evidence="1" type="ORF">B1A_18744</name>
</gene>
<evidence type="ECO:0000313" key="1">
    <source>
        <dbReference type="EMBL" id="EQD34328.1"/>
    </source>
</evidence>
<dbReference type="InterPro" id="IPR023214">
    <property type="entry name" value="HAD_sf"/>
</dbReference>
<dbReference type="PANTHER" id="PTHR10000">
    <property type="entry name" value="PHOSPHOSERINE PHOSPHATASE"/>
    <property type="match status" value="1"/>
</dbReference>
<dbReference type="Gene3D" id="3.40.50.1000">
    <property type="entry name" value="HAD superfamily/HAD-like"/>
    <property type="match status" value="1"/>
</dbReference>
<sequence length="140" mass="14925">INEAVQIITEEQLELGATKILMRPNGIGQMELARLIADYSPGRFSITFGSIDWVEVMVHGVTKATGLVRAAASLGVRPSKVAAIGDHLNDIEMLQEAEVGAAVKNAHPDLIAVADVVVPSNDENGVAHFLGRIIRGDFLT</sequence>
<proteinExistence type="predicted"/>
<dbReference type="GO" id="GO:0008967">
    <property type="term" value="F:phosphoglycolate phosphatase activity"/>
    <property type="evidence" value="ECO:0007669"/>
    <property type="project" value="UniProtKB-EC"/>
</dbReference>
<dbReference type="PANTHER" id="PTHR10000:SF8">
    <property type="entry name" value="HAD SUPERFAMILY HYDROLASE-LIKE, TYPE 3"/>
    <property type="match status" value="1"/>
</dbReference>
<dbReference type="EMBL" id="AUZX01013837">
    <property type="protein sequence ID" value="EQD34328.1"/>
    <property type="molecule type" value="Genomic_DNA"/>
</dbReference>
<accession>T0YML0</accession>